<sequence>MIGLVTGSLVAVVLCIFTFTAIIILWHKWTQQNQGLENLRREILQDNINFKYVVFLSYCSQDVHIVDEHILPSLNRILKEKLNTEKDLVCTGADSFVPGMLIIDEIHRCINESLVVIPVITPAFLRSRWSLKECVDALEKQRPVVVLMKQNTNTNDTVGAIKQLIANYTRATWYDNEGQFLIHPSWYFVGEAIIRRASETFINYRSQSVNTPNELIPLVNRT</sequence>
<keyword evidence="3" id="KW-0732">Signal</keyword>
<dbReference type="SUPFAM" id="SSF52200">
    <property type="entry name" value="Toll/Interleukin receptor TIR domain"/>
    <property type="match status" value="1"/>
</dbReference>
<name>A0ABD3XTC0_SINWO</name>
<evidence type="ECO:0000313" key="8">
    <source>
        <dbReference type="EMBL" id="KAL3888322.1"/>
    </source>
</evidence>
<dbReference type="InterPro" id="IPR035897">
    <property type="entry name" value="Toll_tir_struct_dom_sf"/>
</dbReference>
<gene>
    <name evidence="8" type="ORF">ACJMK2_000692</name>
</gene>
<evidence type="ECO:0000256" key="1">
    <source>
        <dbReference type="ARBA" id="ARBA00004370"/>
    </source>
</evidence>
<dbReference type="InterPro" id="IPR000157">
    <property type="entry name" value="TIR_dom"/>
</dbReference>
<keyword evidence="4 6" id="KW-1133">Transmembrane helix</keyword>
<keyword evidence="5 6" id="KW-0472">Membrane</keyword>
<dbReference type="AlphaFoldDB" id="A0ABD3XTC0"/>
<dbReference type="EMBL" id="JBJQND010000001">
    <property type="protein sequence ID" value="KAL3888322.1"/>
    <property type="molecule type" value="Genomic_DNA"/>
</dbReference>
<evidence type="ECO:0000256" key="6">
    <source>
        <dbReference type="SAM" id="Phobius"/>
    </source>
</evidence>
<evidence type="ECO:0000259" key="7">
    <source>
        <dbReference type="PROSITE" id="PS50104"/>
    </source>
</evidence>
<dbReference type="PANTHER" id="PTHR24365:SF530">
    <property type="entry name" value="MSTPROX-RELATED"/>
    <property type="match status" value="1"/>
</dbReference>
<proteinExistence type="predicted"/>
<organism evidence="8 9">
    <name type="scientific">Sinanodonta woodiana</name>
    <name type="common">Chinese pond mussel</name>
    <name type="synonym">Anodonta woodiana</name>
    <dbReference type="NCBI Taxonomy" id="1069815"/>
    <lineage>
        <taxon>Eukaryota</taxon>
        <taxon>Metazoa</taxon>
        <taxon>Spiralia</taxon>
        <taxon>Lophotrochozoa</taxon>
        <taxon>Mollusca</taxon>
        <taxon>Bivalvia</taxon>
        <taxon>Autobranchia</taxon>
        <taxon>Heteroconchia</taxon>
        <taxon>Palaeoheterodonta</taxon>
        <taxon>Unionida</taxon>
        <taxon>Unionoidea</taxon>
        <taxon>Unionidae</taxon>
        <taxon>Unioninae</taxon>
        <taxon>Sinanodonta</taxon>
    </lineage>
</organism>
<dbReference type="Proteomes" id="UP001634394">
    <property type="component" value="Unassembled WGS sequence"/>
</dbReference>
<comment type="subcellular location">
    <subcellularLocation>
        <location evidence="1">Membrane</location>
    </subcellularLocation>
</comment>
<keyword evidence="2 6" id="KW-0812">Transmembrane</keyword>
<protein>
    <recommendedName>
        <fullName evidence="7">TIR domain-containing protein</fullName>
    </recommendedName>
</protein>
<dbReference type="GO" id="GO:0016020">
    <property type="term" value="C:membrane"/>
    <property type="evidence" value="ECO:0007669"/>
    <property type="project" value="UniProtKB-SubCell"/>
</dbReference>
<dbReference type="Pfam" id="PF01582">
    <property type="entry name" value="TIR"/>
    <property type="match status" value="1"/>
</dbReference>
<evidence type="ECO:0000256" key="5">
    <source>
        <dbReference type="ARBA" id="ARBA00023136"/>
    </source>
</evidence>
<comment type="caution">
    <text evidence="8">The sequence shown here is derived from an EMBL/GenBank/DDBJ whole genome shotgun (WGS) entry which is preliminary data.</text>
</comment>
<evidence type="ECO:0000256" key="3">
    <source>
        <dbReference type="ARBA" id="ARBA00022729"/>
    </source>
</evidence>
<accession>A0ABD3XTC0</accession>
<dbReference type="PANTHER" id="PTHR24365">
    <property type="entry name" value="TOLL-LIKE RECEPTOR"/>
    <property type="match status" value="1"/>
</dbReference>
<feature type="domain" description="TIR" evidence="7">
    <location>
        <begin position="50"/>
        <end position="193"/>
    </location>
</feature>
<evidence type="ECO:0000256" key="4">
    <source>
        <dbReference type="ARBA" id="ARBA00022989"/>
    </source>
</evidence>
<dbReference type="PROSITE" id="PS50104">
    <property type="entry name" value="TIR"/>
    <property type="match status" value="1"/>
</dbReference>
<feature type="transmembrane region" description="Helical" evidence="6">
    <location>
        <begin position="6"/>
        <end position="26"/>
    </location>
</feature>
<keyword evidence="9" id="KW-1185">Reference proteome</keyword>
<dbReference type="SMART" id="SM00255">
    <property type="entry name" value="TIR"/>
    <property type="match status" value="1"/>
</dbReference>
<dbReference type="Gene3D" id="3.40.50.10140">
    <property type="entry name" value="Toll/interleukin-1 receptor homology (TIR) domain"/>
    <property type="match status" value="1"/>
</dbReference>
<evidence type="ECO:0000313" key="9">
    <source>
        <dbReference type="Proteomes" id="UP001634394"/>
    </source>
</evidence>
<evidence type="ECO:0000256" key="2">
    <source>
        <dbReference type="ARBA" id="ARBA00022692"/>
    </source>
</evidence>
<reference evidence="8 9" key="1">
    <citation type="submission" date="2024-11" db="EMBL/GenBank/DDBJ databases">
        <title>Chromosome-level genome assembly of the freshwater bivalve Anodonta woodiana.</title>
        <authorList>
            <person name="Chen X."/>
        </authorList>
    </citation>
    <scope>NUCLEOTIDE SEQUENCE [LARGE SCALE GENOMIC DNA]</scope>
    <source>
        <strain evidence="8">MN2024</strain>
        <tissue evidence="8">Gills</tissue>
    </source>
</reference>